<evidence type="ECO:0000313" key="1">
    <source>
        <dbReference type="EMBL" id="PSR89014.1"/>
    </source>
</evidence>
<gene>
    <name evidence="1" type="ORF">BD289DRAFT_431284</name>
</gene>
<sequence>MVQDVLNKFAHRSFATLMCLKGSNGAKASAKDCHTRVVQICEALDAVFDPATCTWTVDTEVGRERITKAQGNTENHEEDAETSAAQAIFSRPIANAMSSLLPNSTPKHRMASLAPPIPYYASLLHPAMEPLREVYVRTIYLNRFDLFNNVDFLRYLATRPHLSAALLNYCAQCGGFGVVYKQHNGDVTMHDNASSFMEVPRLTTPSINLDHGFGIMIDVTAKNSNREVHPTQYYVYRFQLLNSKCWLKWVVEYEWVMKFFWEQMASSMGKSGSAADHALGYLVEKHKMLAKENEWYVAPF</sequence>
<proteinExistence type="predicted"/>
<dbReference type="AlphaFoldDB" id="A0A2T3AAY3"/>
<evidence type="ECO:0000313" key="2">
    <source>
        <dbReference type="Proteomes" id="UP000241462"/>
    </source>
</evidence>
<name>A0A2T3AAY3_9PEZI</name>
<dbReference type="Proteomes" id="UP000241462">
    <property type="component" value="Unassembled WGS sequence"/>
</dbReference>
<accession>A0A2T3AAY3</accession>
<dbReference type="InParanoid" id="A0A2T3AAY3"/>
<keyword evidence="2" id="KW-1185">Reference proteome</keyword>
<dbReference type="EMBL" id="KZ678422">
    <property type="protein sequence ID" value="PSR89014.1"/>
    <property type="molecule type" value="Genomic_DNA"/>
</dbReference>
<organism evidence="1 2">
    <name type="scientific">Coniella lustricola</name>
    <dbReference type="NCBI Taxonomy" id="2025994"/>
    <lineage>
        <taxon>Eukaryota</taxon>
        <taxon>Fungi</taxon>
        <taxon>Dikarya</taxon>
        <taxon>Ascomycota</taxon>
        <taxon>Pezizomycotina</taxon>
        <taxon>Sordariomycetes</taxon>
        <taxon>Sordariomycetidae</taxon>
        <taxon>Diaporthales</taxon>
        <taxon>Schizoparmaceae</taxon>
        <taxon>Coniella</taxon>
    </lineage>
</organism>
<protein>
    <submittedName>
        <fullName evidence="1">Uncharacterized protein</fullName>
    </submittedName>
</protein>
<reference evidence="1 2" key="1">
    <citation type="journal article" date="2018" name="Mycol. Prog.">
        <title>Coniella lustricola, a new species from submerged detritus.</title>
        <authorList>
            <person name="Raudabaugh D.B."/>
            <person name="Iturriaga T."/>
            <person name="Carver A."/>
            <person name="Mondo S."/>
            <person name="Pangilinan J."/>
            <person name="Lipzen A."/>
            <person name="He G."/>
            <person name="Amirebrahimi M."/>
            <person name="Grigoriev I.V."/>
            <person name="Miller A.N."/>
        </authorList>
    </citation>
    <scope>NUCLEOTIDE SEQUENCE [LARGE SCALE GENOMIC DNA]</scope>
    <source>
        <strain evidence="1 2">B22-T-1</strain>
    </source>
</reference>